<dbReference type="Proteomes" id="UP000667802">
    <property type="component" value="Unassembled WGS sequence"/>
</dbReference>
<protein>
    <submittedName>
        <fullName evidence="1">Uncharacterized protein</fullName>
    </submittedName>
</protein>
<evidence type="ECO:0000313" key="2">
    <source>
        <dbReference type="Proteomes" id="UP000667802"/>
    </source>
</evidence>
<dbReference type="RefSeq" id="WP_208341367.1">
    <property type="nucleotide sequence ID" value="NZ_CAWQFN010000872.1"/>
</dbReference>
<dbReference type="AlphaFoldDB" id="A0AAP5I6F2"/>
<sequence>MALKQLVFERARGLCEYCRSQAKYAIALKCSNFLDSQAIAMTAWCDRLELHL</sequence>
<dbReference type="EMBL" id="JAALHA020000001">
    <property type="protein sequence ID" value="MDR9894013.1"/>
    <property type="molecule type" value="Genomic_DNA"/>
</dbReference>
<proteinExistence type="predicted"/>
<gene>
    <name evidence="1" type="ORF">G7B40_005430</name>
</gene>
<keyword evidence="2" id="KW-1185">Reference proteome</keyword>
<organism evidence="1 2">
    <name type="scientific">Aetokthonos hydrillicola Thurmond2011</name>
    <dbReference type="NCBI Taxonomy" id="2712845"/>
    <lineage>
        <taxon>Bacteria</taxon>
        <taxon>Bacillati</taxon>
        <taxon>Cyanobacteriota</taxon>
        <taxon>Cyanophyceae</taxon>
        <taxon>Nostocales</taxon>
        <taxon>Hapalosiphonaceae</taxon>
        <taxon>Aetokthonos</taxon>
    </lineage>
</organism>
<reference evidence="2" key="1">
    <citation type="journal article" date="2021" name="Science">
        <title>Hunting the eagle killer: A cyanobacterial neurotoxin causes vacuolar myelinopathy.</title>
        <authorList>
            <person name="Breinlinger S."/>
            <person name="Phillips T.J."/>
            <person name="Haram B.N."/>
            <person name="Mares J."/>
            <person name="Martinez Yerena J.A."/>
            <person name="Hrouzek P."/>
            <person name="Sobotka R."/>
            <person name="Henderson W.M."/>
            <person name="Schmieder P."/>
            <person name="Williams S.M."/>
            <person name="Lauderdale J.D."/>
            <person name="Wilde H.D."/>
            <person name="Gerrin W."/>
            <person name="Kust A."/>
            <person name="Washington J.W."/>
            <person name="Wagner C."/>
            <person name="Geier B."/>
            <person name="Liebeke M."/>
            <person name="Enke H."/>
            <person name="Niedermeyer T.H.J."/>
            <person name="Wilde S.B."/>
        </authorList>
    </citation>
    <scope>NUCLEOTIDE SEQUENCE [LARGE SCALE GENOMIC DNA]</scope>
    <source>
        <strain evidence="2">Thurmond2011</strain>
    </source>
</reference>
<evidence type="ECO:0000313" key="1">
    <source>
        <dbReference type="EMBL" id="MDR9894013.1"/>
    </source>
</evidence>
<name>A0AAP5I6F2_9CYAN</name>
<accession>A0AAP5I6F2</accession>
<comment type="caution">
    <text evidence="1">The sequence shown here is derived from an EMBL/GenBank/DDBJ whole genome shotgun (WGS) entry which is preliminary data.</text>
</comment>